<evidence type="ECO:0000313" key="5">
    <source>
        <dbReference type="Proteomes" id="UP000264753"/>
    </source>
</evidence>
<sequence length="249" mass="28304">MKLHFIVLAIMLLFFAIGCLMGSIISQGLSDSFLETLLNWQTSISLIASSLIGGLSAYLIYAQIRTNSEINEQKRVSEEERCKATLPPALSSIVDYASTQIYIFSQKTEVSEQYGEKNHTVPLSTPLPQLDETKIITLEDCIGKCPQRWGVKLHRLLRAIQVQETRLREIKTKNTSFLEIKRQDFLNTAVEIRARANTLQWYSDQGVIKNSLYEDLTLKEMSGALTLSATYLTAQDMSLLENRLMRIYK</sequence>
<keyword evidence="1" id="KW-0472">Membrane</keyword>
<evidence type="ECO:0000313" key="4">
    <source>
        <dbReference type="Proteomes" id="UP000264179"/>
    </source>
</evidence>
<feature type="transmembrane region" description="Helical" evidence="1">
    <location>
        <begin position="40"/>
        <end position="61"/>
    </location>
</feature>
<protein>
    <submittedName>
        <fullName evidence="2">Uncharacterized protein</fullName>
    </submittedName>
</protein>
<keyword evidence="1" id="KW-1133">Transmembrane helix</keyword>
<dbReference type="Proteomes" id="UP000264753">
    <property type="component" value="Unassembled WGS sequence"/>
</dbReference>
<accession>A0A358HQJ6</accession>
<dbReference type="EMBL" id="DPOP01000098">
    <property type="protein sequence ID" value="HCW68066.1"/>
    <property type="molecule type" value="Genomic_DNA"/>
</dbReference>
<evidence type="ECO:0000313" key="3">
    <source>
        <dbReference type="EMBL" id="HCW68066.1"/>
    </source>
</evidence>
<dbReference type="RefSeq" id="WP_276652086.1">
    <property type="nucleotide sequence ID" value="NZ_DOOG01000054.1"/>
</dbReference>
<evidence type="ECO:0000256" key="1">
    <source>
        <dbReference type="SAM" id="Phobius"/>
    </source>
</evidence>
<dbReference type="EMBL" id="DOOG01000054">
    <property type="protein sequence ID" value="HBU97457.1"/>
    <property type="molecule type" value="Genomic_DNA"/>
</dbReference>
<comment type="caution">
    <text evidence="2">The sequence shown here is derived from an EMBL/GenBank/DDBJ whole genome shotgun (WGS) entry which is preliminary data.</text>
</comment>
<dbReference type="PROSITE" id="PS51257">
    <property type="entry name" value="PROKAR_LIPOPROTEIN"/>
    <property type="match status" value="1"/>
</dbReference>
<organism evidence="2 5">
    <name type="scientific">Thalassospira lucentensis</name>
    <dbReference type="NCBI Taxonomy" id="168935"/>
    <lineage>
        <taxon>Bacteria</taxon>
        <taxon>Pseudomonadati</taxon>
        <taxon>Pseudomonadota</taxon>
        <taxon>Alphaproteobacteria</taxon>
        <taxon>Rhodospirillales</taxon>
        <taxon>Thalassospiraceae</taxon>
        <taxon>Thalassospira</taxon>
    </lineage>
</organism>
<dbReference type="Proteomes" id="UP000264179">
    <property type="component" value="Unassembled WGS sequence"/>
</dbReference>
<gene>
    <name evidence="2" type="ORF">DEF21_06085</name>
    <name evidence="3" type="ORF">DHR80_12885</name>
</gene>
<name>A0A358HQJ6_9PROT</name>
<evidence type="ECO:0000313" key="2">
    <source>
        <dbReference type="EMBL" id="HBU97457.1"/>
    </source>
</evidence>
<reference evidence="4 5" key="1">
    <citation type="journal article" date="2018" name="Nat. Biotechnol.">
        <title>A standardized bacterial taxonomy based on genome phylogeny substantially revises the tree of life.</title>
        <authorList>
            <person name="Parks D.H."/>
            <person name="Chuvochina M."/>
            <person name="Waite D.W."/>
            <person name="Rinke C."/>
            <person name="Skarshewski A."/>
            <person name="Chaumeil P.A."/>
            <person name="Hugenholtz P."/>
        </authorList>
    </citation>
    <scope>NUCLEOTIDE SEQUENCE [LARGE SCALE GENOMIC DNA]</scope>
    <source>
        <strain evidence="2">UBA8707</strain>
        <strain evidence="3">UBA9881</strain>
    </source>
</reference>
<keyword evidence="1" id="KW-0812">Transmembrane</keyword>
<proteinExistence type="predicted"/>
<dbReference type="AlphaFoldDB" id="A0A358HQJ6"/>